<keyword evidence="5 10" id="KW-0418">Kinase</keyword>
<dbReference type="InterPro" id="IPR036097">
    <property type="entry name" value="HisK_dim/P_sf"/>
</dbReference>
<dbReference type="SMART" id="SM00387">
    <property type="entry name" value="HATPase_c"/>
    <property type="match status" value="1"/>
</dbReference>
<dbReference type="SUPFAM" id="SSF48452">
    <property type="entry name" value="TPR-like"/>
    <property type="match status" value="1"/>
</dbReference>
<evidence type="ECO:0000256" key="6">
    <source>
        <dbReference type="PROSITE-ProRule" id="PRU00169"/>
    </source>
</evidence>
<evidence type="ECO:0000256" key="1">
    <source>
        <dbReference type="ARBA" id="ARBA00000085"/>
    </source>
</evidence>
<dbReference type="Gene3D" id="3.30.565.10">
    <property type="entry name" value="Histidine kinase-like ATPase, C-terminal domain"/>
    <property type="match status" value="1"/>
</dbReference>
<dbReference type="InterPro" id="IPR003594">
    <property type="entry name" value="HATPase_dom"/>
</dbReference>
<dbReference type="InterPro" id="IPR011990">
    <property type="entry name" value="TPR-like_helical_dom_sf"/>
</dbReference>
<keyword evidence="3 6" id="KW-0597">Phosphoprotein</keyword>
<evidence type="ECO:0000256" key="2">
    <source>
        <dbReference type="ARBA" id="ARBA00012438"/>
    </source>
</evidence>
<dbReference type="InterPro" id="IPR001789">
    <property type="entry name" value="Sig_transdc_resp-reg_receiver"/>
</dbReference>
<keyword evidence="11" id="KW-1185">Reference proteome</keyword>
<dbReference type="SMART" id="SM00388">
    <property type="entry name" value="HisKA"/>
    <property type="match status" value="1"/>
</dbReference>
<dbReference type="Gene3D" id="1.25.40.10">
    <property type="entry name" value="Tetratricopeptide repeat domain"/>
    <property type="match status" value="1"/>
</dbReference>
<dbReference type="CDD" id="cd17546">
    <property type="entry name" value="REC_hyHK_CKI1_RcsC-like"/>
    <property type="match status" value="1"/>
</dbReference>
<protein>
    <recommendedName>
        <fullName evidence="2">histidine kinase</fullName>
        <ecNumber evidence="2">2.7.13.3</ecNumber>
    </recommendedName>
</protein>
<keyword evidence="7" id="KW-0812">Transmembrane</keyword>
<dbReference type="SUPFAM" id="SSF52172">
    <property type="entry name" value="CheY-like"/>
    <property type="match status" value="1"/>
</dbReference>
<comment type="catalytic activity">
    <reaction evidence="1">
        <text>ATP + protein L-histidine = ADP + protein N-phospho-L-histidine.</text>
        <dbReference type="EC" id="2.7.13.3"/>
    </reaction>
</comment>
<keyword evidence="7" id="KW-1133">Transmembrane helix</keyword>
<accession>A0ABN6HXX0</accession>
<evidence type="ECO:0000256" key="5">
    <source>
        <dbReference type="ARBA" id="ARBA00022777"/>
    </source>
</evidence>
<evidence type="ECO:0000256" key="3">
    <source>
        <dbReference type="ARBA" id="ARBA00022553"/>
    </source>
</evidence>
<dbReference type="PROSITE" id="PS50109">
    <property type="entry name" value="HIS_KIN"/>
    <property type="match status" value="1"/>
</dbReference>
<keyword evidence="7" id="KW-0472">Membrane</keyword>
<dbReference type="SMART" id="SM00448">
    <property type="entry name" value="REC"/>
    <property type="match status" value="1"/>
</dbReference>
<sequence length="746" mass="85757">MNLNYFKNSNLLARNYVFIISLFCFFSSNSQNYSSDSLSILNFKSEISKAEDLIAVKEGNSYQEGIDLFNKIEGQIKATKDTLLLLDFYKIRTENYFQNFDYENSLTYILKGFRLNKSYKSPKYLGIYYELLGVIYYSLEKDEARNIAFLKAEYYLRNYGSNEENIDINFNLAVINKDAKNWDETVKYSLQSLDLITKTQKALVRRKYLYAFLAESYLNLENLSQADYYLNKIESDINFANDKLLLIASYYGLKGVLYQKKGKYKEASSLLQKSNEAYNKLSFERTKQIKASLKEKSNFQLQELENKKIKREIELIETNNSYKNILIGLGAVLCLSLLIFSFIQYRNSHYRAKMNLLLQKKNNELQERNIQIKAALNTKNKFLDTITHELRTPLNSIKGASFLLSKENENNDFLVETLNFSSDYLLNLINNVIEINILDKSDEITIHKNTFNINSLLLNCSNSVSINKKKEVEIITDINPNVPRIVIGDSFRLSQVLINLLENAIKFTKEGFVKIKVHKVSQTGEKVRLGFKISDSGIGIKEKNIKKILEPFKHASTKVKEEFGGSGLGLTVANKILHALNSQLEIKSKSNEGTEVFFELDFITQNESDNIETLKPSEEFSDTNDIRVLLVEDNKINQAITQKILQSKGFKCDVANNGLEALNKVIEDDYSLILMDIMMPVMDGFEASEKINNIKPYIPIIALTAVYEEVNKDKFEKAKIKEVLNKPVKIDVLYKTVLKNLNITNL</sequence>
<name>A0ABN6HXX0_9FLAO</name>
<dbReference type="Proteomes" id="UP000825258">
    <property type="component" value="Chromosome"/>
</dbReference>
<dbReference type="EMBL" id="AP024749">
    <property type="protein sequence ID" value="BCY29220.1"/>
    <property type="molecule type" value="Genomic_DNA"/>
</dbReference>
<dbReference type="InterPro" id="IPR004358">
    <property type="entry name" value="Sig_transdc_His_kin-like_C"/>
</dbReference>
<dbReference type="Pfam" id="PF00512">
    <property type="entry name" value="HisKA"/>
    <property type="match status" value="1"/>
</dbReference>
<dbReference type="InterPro" id="IPR003661">
    <property type="entry name" value="HisK_dim/P_dom"/>
</dbReference>
<gene>
    <name evidence="10" type="ORF">KK2020170_20880</name>
</gene>
<feature type="transmembrane region" description="Helical" evidence="7">
    <location>
        <begin position="325"/>
        <end position="345"/>
    </location>
</feature>
<dbReference type="Gene3D" id="3.40.50.2300">
    <property type="match status" value="1"/>
</dbReference>
<dbReference type="Pfam" id="PF02518">
    <property type="entry name" value="HATPase_c"/>
    <property type="match status" value="1"/>
</dbReference>
<dbReference type="PROSITE" id="PS50110">
    <property type="entry name" value="RESPONSE_REGULATORY"/>
    <property type="match status" value="1"/>
</dbReference>
<dbReference type="InterPro" id="IPR005467">
    <property type="entry name" value="His_kinase_dom"/>
</dbReference>
<dbReference type="InterPro" id="IPR011006">
    <property type="entry name" value="CheY-like_superfamily"/>
</dbReference>
<feature type="domain" description="Response regulatory" evidence="9">
    <location>
        <begin position="627"/>
        <end position="741"/>
    </location>
</feature>
<evidence type="ECO:0000256" key="4">
    <source>
        <dbReference type="ARBA" id="ARBA00022679"/>
    </source>
</evidence>
<evidence type="ECO:0000256" key="7">
    <source>
        <dbReference type="SAM" id="Phobius"/>
    </source>
</evidence>
<dbReference type="Gene3D" id="1.10.287.130">
    <property type="match status" value="1"/>
</dbReference>
<dbReference type="RefSeq" id="WP_221258311.1">
    <property type="nucleotide sequence ID" value="NZ_AP024749.1"/>
</dbReference>
<evidence type="ECO:0000313" key="11">
    <source>
        <dbReference type="Proteomes" id="UP000825258"/>
    </source>
</evidence>
<dbReference type="Pfam" id="PF00072">
    <property type="entry name" value="Response_reg"/>
    <property type="match status" value="1"/>
</dbReference>
<dbReference type="InterPro" id="IPR036890">
    <property type="entry name" value="HATPase_C_sf"/>
</dbReference>
<evidence type="ECO:0000259" key="9">
    <source>
        <dbReference type="PROSITE" id="PS50110"/>
    </source>
</evidence>
<evidence type="ECO:0000313" key="10">
    <source>
        <dbReference type="EMBL" id="BCY29220.1"/>
    </source>
</evidence>
<dbReference type="PANTHER" id="PTHR43047">
    <property type="entry name" value="TWO-COMPONENT HISTIDINE PROTEIN KINASE"/>
    <property type="match status" value="1"/>
</dbReference>
<evidence type="ECO:0000259" key="8">
    <source>
        <dbReference type="PROSITE" id="PS50109"/>
    </source>
</evidence>
<feature type="modified residue" description="4-aspartylphosphate" evidence="6">
    <location>
        <position position="676"/>
    </location>
</feature>
<dbReference type="PANTHER" id="PTHR43047:SF66">
    <property type="entry name" value="HISKA"/>
    <property type="match status" value="1"/>
</dbReference>
<dbReference type="PRINTS" id="PR00344">
    <property type="entry name" value="BCTRLSENSOR"/>
</dbReference>
<dbReference type="SUPFAM" id="SSF55874">
    <property type="entry name" value="ATPase domain of HSP90 chaperone/DNA topoisomerase II/histidine kinase"/>
    <property type="match status" value="1"/>
</dbReference>
<dbReference type="EC" id="2.7.13.3" evidence="2"/>
<dbReference type="SUPFAM" id="SSF47384">
    <property type="entry name" value="Homodimeric domain of signal transducing histidine kinase"/>
    <property type="match status" value="1"/>
</dbReference>
<dbReference type="CDD" id="cd00082">
    <property type="entry name" value="HisKA"/>
    <property type="match status" value="1"/>
</dbReference>
<keyword evidence="4" id="KW-0808">Transferase</keyword>
<dbReference type="GO" id="GO:0016301">
    <property type="term" value="F:kinase activity"/>
    <property type="evidence" value="ECO:0007669"/>
    <property type="project" value="UniProtKB-KW"/>
</dbReference>
<proteinExistence type="predicted"/>
<reference evidence="10 11" key="1">
    <citation type="submission" date="2021-06" db="EMBL/GenBank/DDBJ databases">
        <title>Whole genome sequences of Flavobacterium sp. KK2020170 and assembly.</title>
        <authorList>
            <person name="Kitahara K."/>
            <person name="Miyoshi S."/>
            <person name="Uesaka K."/>
        </authorList>
    </citation>
    <scope>NUCLEOTIDE SEQUENCE [LARGE SCALE GENOMIC DNA]</scope>
    <source>
        <strain evidence="10 11">KK2020170</strain>
    </source>
</reference>
<feature type="domain" description="Histidine kinase" evidence="8">
    <location>
        <begin position="385"/>
        <end position="604"/>
    </location>
</feature>
<organism evidence="10 11">
    <name type="scientific">Flavobacterium okayamense</name>
    <dbReference type="NCBI Taxonomy" id="2830782"/>
    <lineage>
        <taxon>Bacteria</taxon>
        <taxon>Pseudomonadati</taxon>
        <taxon>Bacteroidota</taxon>
        <taxon>Flavobacteriia</taxon>
        <taxon>Flavobacteriales</taxon>
        <taxon>Flavobacteriaceae</taxon>
        <taxon>Flavobacterium</taxon>
    </lineage>
</organism>